<dbReference type="Gene3D" id="3.40.50.1820">
    <property type="entry name" value="alpha/beta hydrolase"/>
    <property type="match status" value="1"/>
</dbReference>
<dbReference type="Proteomes" id="UP000323380">
    <property type="component" value="Unassembled WGS sequence"/>
</dbReference>
<dbReference type="GO" id="GO:0046503">
    <property type="term" value="P:glycerolipid catabolic process"/>
    <property type="evidence" value="ECO:0007669"/>
    <property type="project" value="TreeGrafter"/>
</dbReference>
<dbReference type="SUPFAM" id="SSF53474">
    <property type="entry name" value="alpha/beta-Hydrolases"/>
    <property type="match status" value="1"/>
</dbReference>
<dbReference type="InterPro" id="IPR050471">
    <property type="entry name" value="AB_hydrolase"/>
</dbReference>
<dbReference type="STRING" id="1220554.GCA_001552135_06047"/>
<dbReference type="InterPro" id="IPR029058">
    <property type="entry name" value="AB_hydrolase_fold"/>
</dbReference>
<dbReference type="GO" id="GO:0004806">
    <property type="term" value="F:triacylglycerol lipase activity"/>
    <property type="evidence" value="ECO:0007669"/>
    <property type="project" value="TreeGrafter"/>
</dbReference>
<gene>
    <name evidence="2" type="ORF">FXF69_17010</name>
</gene>
<dbReference type="PANTHER" id="PTHR43433:SF5">
    <property type="entry name" value="AB HYDROLASE-1 DOMAIN-CONTAINING PROTEIN"/>
    <property type="match status" value="1"/>
</dbReference>
<dbReference type="PANTHER" id="PTHR43433">
    <property type="entry name" value="HYDROLASE, ALPHA/BETA FOLD FAMILY PROTEIN"/>
    <property type="match status" value="1"/>
</dbReference>
<protein>
    <submittedName>
        <fullName evidence="2">Alpha/beta fold hydrolase</fullName>
    </submittedName>
</protein>
<accession>A0A5D0NRU9</accession>
<reference evidence="2 3" key="1">
    <citation type="submission" date="2019-08" db="EMBL/GenBank/DDBJ databases">
        <title>Actinomadura sp. nov. CYP1-5 isolated from mountain soil.</title>
        <authorList>
            <person name="Songsumanus A."/>
            <person name="Kuncharoen N."/>
            <person name="Kudo T."/>
            <person name="Yuki M."/>
            <person name="Igarashi Y."/>
            <person name="Tanasupawat S."/>
        </authorList>
    </citation>
    <scope>NUCLEOTIDE SEQUENCE [LARGE SCALE GENOMIC DNA]</scope>
    <source>
        <strain evidence="2 3">JCM 14158</strain>
    </source>
</reference>
<keyword evidence="2" id="KW-0378">Hydrolase</keyword>
<comment type="caution">
    <text evidence="2">The sequence shown here is derived from an EMBL/GenBank/DDBJ whole genome shotgun (WGS) entry which is preliminary data.</text>
</comment>
<dbReference type="RefSeq" id="WP_067899026.1">
    <property type="nucleotide sequence ID" value="NZ_VSFG01000002.1"/>
</dbReference>
<dbReference type="Pfam" id="PF00561">
    <property type="entry name" value="Abhydrolase_1"/>
    <property type="match status" value="1"/>
</dbReference>
<keyword evidence="3" id="KW-1185">Reference proteome</keyword>
<sequence length="286" mass="30443">MERIIEANGVELCAETFGDAADAPVLLIGNTMLTWPDELCARLAALRRLVVRYDLRGTGRSAAADPEAPGYTLRDLVADAAGVLDAHGLPSAHVAGFGVGGWIAQLLALDHPSRVRTLTLVGTRPTAPGPADADLPEHAPALMAHIMNPPEVDWADRASVVAFMVESARHLAGPSFDEAEARRTIERIYDRTPVKGDPGKAHRANQMAAAFAALDAGPRWRERLGGITAPTLVIHGEDDPFFPLGNGRALAAEIPGAELLTLPGTGNELPRRVWDEVVPALLRHTS</sequence>
<dbReference type="AlphaFoldDB" id="A0A5D0NRU9"/>
<organism evidence="2 3">
    <name type="scientific">Actinomadura chibensis</name>
    <dbReference type="NCBI Taxonomy" id="392828"/>
    <lineage>
        <taxon>Bacteria</taxon>
        <taxon>Bacillati</taxon>
        <taxon>Actinomycetota</taxon>
        <taxon>Actinomycetes</taxon>
        <taxon>Streptosporangiales</taxon>
        <taxon>Thermomonosporaceae</taxon>
        <taxon>Actinomadura</taxon>
    </lineage>
</organism>
<name>A0A5D0NRU9_9ACTN</name>
<feature type="domain" description="AB hydrolase-1" evidence="1">
    <location>
        <begin position="42"/>
        <end position="266"/>
    </location>
</feature>
<evidence type="ECO:0000313" key="3">
    <source>
        <dbReference type="Proteomes" id="UP000323380"/>
    </source>
</evidence>
<dbReference type="EMBL" id="VSFG01000002">
    <property type="protein sequence ID" value="TYB46868.1"/>
    <property type="molecule type" value="Genomic_DNA"/>
</dbReference>
<evidence type="ECO:0000313" key="2">
    <source>
        <dbReference type="EMBL" id="TYB46868.1"/>
    </source>
</evidence>
<proteinExistence type="predicted"/>
<evidence type="ECO:0000259" key="1">
    <source>
        <dbReference type="Pfam" id="PF00561"/>
    </source>
</evidence>
<dbReference type="InterPro" id="IPR000073">
    <property type="entry name" value="AB_hydrolase_1"/>
</dbReference>